<sequence length="78" mass="8816">MHKIPKPPPVSNTCSTRASGESLLPTDKIPASKCAKHHAPVGLLLKRLCLFQAYQLLFVAIFFSFDFMRTLKLERTRT</sequence>
<feature type="transmembrane region" description="Helical" evidence="1">
    <location>
        <begin position="50"/>
        <end position="68"/>
    </location>
</feature>
<keyword evidence="3" id="KW-1185">Reference proteome</keyword>
<reference evidence="2" key="1">
    <citation type="journal article" date="2020" name="Stud. Mycol.">
        <title>101 Dothideomycetes genomes: a test case for predicting lifestyles and emergence of pathogens.</title>
        <authorList>
            <person name="Haridas S."/>
            <person name="Albert R."/>
            <person name="Binder M."/>
            <person name="Bloem J."/>
            <person name="Labutti K."/>
            <person name="Salamov A."/>
            <person name="Andreopoulos B."/>
            <person name="Baker S."/>
            <person name="Barry K."/>
            <person name="Bills G."/>
            <person name="Bluhm B."/>
            <person name="Cannon C."/>
            <person name="Castanera R."/>
            <person name="Culley D."/>
            <person name="Daum C."/>
            <person name="Ezra D."/>
            <person name="Gonzalez J."/>
            <person name="Henrissat B."/>
            <person name="Kuo A."/>
            <person name="Liang C."/>
            <person name="Lipzen A."/>
            <person name="Lutzoni F."/>
            <person name="Magnuson J."/>
            <person name="Mondo S."/>
            <person name="Nolan M."/>
            <person name="Ohm R."/>
            <person name="Pangilinan J."/>
            <person name="Park H.-J."/>
            <person name="Ramirez L."/>
            <person name="Alfaro M."/>
            <person name="Sun H."/>
            <person name="Tritt A."/>
            <person name="Yoshinaga Y."/>
            <person name="Zwiers L.-H."/>
            <person name="Turgeon B."/>
            <person name="Goodwin S."/>
            <person name="Spatafora J."/>
            <person name="Crous P."/>
            <person name="Grigoriev I."/>
        </authorList>
    </citation>
    <scope>NUCLEOTIDE SEQUENCE</scope>
    <source>
        <strain evidence="2">CBS 113979</strain>
    </source>
</reference>
<evidence type="ECO:0000313" key="3">
    <source>
        <dbReference type="Proteomes" id="UP000800041"/>
    </source>
</evidence>
<dbReference type="AlphaFoldDB" id="A0A6G1HE19"/>
<dbReference type="EMBL" id="ML977140">
    <property type="protein sequence ID" value="KAF1991270.1"/>
    <property type="molecule type" value="Genomic_DNA"/>
</dbReference>
<protein>
    <submittedName>
        <fullName evidence="2">Uncharacterized protein</fullName>
    </submittedName>
</protein>
<dbReference type="Proteomes" id="UP000800041">
    <property type="component" value="Unassembled WGS sequence"/>
</dbReference>
<keyword evidence="1" id="KW-0472">Membrane</keyword>
<organism evidence="2 3">
    <name type="scientific">Aulographum hederae CBS 113979</name>
    <dbReference type="NCBI Taxonomy" id="1176131"/>
    <lineage>
        <taxon>Eukaryota</taxon>
        <taxon>Fungi</taxon>
        <taxon>Dikarya</taxon>
        <taxon>Ascomycota</taxon>
        <taxon>Pezizomycotina</taxon>
        <taxon>Dothideomycetes</taxon>
        <taxon>Pleosporomycetidae</taxon>
        <taxon>Aulographales</taxon>
        <taxon>Aulographaceae</taxon>
    </lineage>
</organism>
<evidence type="ECO:0000313" key="2">
    <source>
        <dbReference type="EMBL" id="KAF1991270.1"/>
    </source>
</evidence>
<keyword evidence="1" id="KW-0812">Transmembrane</keyword>
<evidence type="ECO:0000256" key="1">
    <source>
        <dbReference type="SAM" id="Phobius"/>
    </source>
</evidence>
<gene>
    <name evidence="2" type="ORF">K402DRAFT_174297</name>
</gene>
<proteinExistence type="predicted"/>
<name>A0A6G1HE19_9PEZI</name>
<accession>A0A6G1HE19</accession>
<keyword evidence="1" id="KW-1133">Transmembrane helix</keyword>